<name>A0A239TNE8_9FIRM</name>
<dbReference type="GO" id="GO:0015225">
    <property type="term" value="F:biotin transmembrane transporter activity"/>
    <property type="evidence" value="ECO:0007669"/>
    <property type="project" value="UniProtKB-UniRule"/>
</dbReference>
<feature type="transmembrane region" description="Helical" evidence="3">
    <location>
        <begin position="117"/>
        <end position="138"/>
    </location>
</feature>
<feature type="transmembrane region" description="Helical" evidence="3">
    <location>
        <begin position="88"/>
        <end position="105"/>
    </location>
</feature>
<dbReference type="Pfam" id="PF02632">
    <property type="entry name" value="BioY"/>
    <property type="match status" value="1"/>
</dbReference>
<accession>A0A239TNE8</accession>
<feature type="transmembrane region" description="Helical" evidence="3">
    <location>
        <begin position="12"/>
        <end position="29"/>
    </location>
</feature>
<evidence type="ECO:0000313" key="4">
    <source>
        <dbReference type="EMBL" id="SNU99357.1"/>
    </source>
</evidence>
<protein>
    <recommendedName>
        <fullName evidence="2">Biotin transporter</fullName>
    </recommendedName>
</protein>
<dbReference type="EMBL" id="LT906446">
    <property type="protein sequence ID" value="SNU99357.1"/>
    <property type="molecule type" value="Genomic_DNA"/>
</dbReference>
<dbReference type="Proteomes" id="UP000215383">
    <property type="component" value="Chromosome 1"/>
</dbReference>
<dbReference type="GO" id="GO:0005886">
    <property type="term" value="C:plasma membrane"/>
    <property type="evidence" value="ECO:0007669"/>
    <property type="project" value="UniProtKB-SubCell"/>
</dbReference>
<reference evidence="4 5" key="1">
    <citation type="submission" date="2017-06" db="EMBL/GenBank/DDBJ databases">
        <authorList>
            <consortium name="Pathogen Informatics"/>
        </authorList>
    </citation>
    <scope>NUCLEOTIDE SEQUENCE [LARGE SCALE GENOMIC DNA]</scope>
    <source>
        <strain evidence="4 5">NCTC10570</strain>
    </source>
</reference>
<dbReference type="GeneID" id="78507102"/>
<keyword evidence="3" id="KW-0812">Transmembrane</keyword>
<keyword evidence="2" id="KW-0813">Transport</keyword>
<dbReference type="Gene3D" id="1.10.1760.20">
    <property type="match status" value="1"/>
</dbReference>
<dbReference type="PANTHER" id="PTHR34295:SF1">
    <property type="entry name" value="BIOTIN TRANSPORTER BIOY"/>
    <property type="match status" value="1"/>
</dbReference>
<keyword evidence="2 3" id="KW-0472">Membrane</keyword>
<proteinExistence type="inferred from homology"/>
<evidence type="ECO:0000256" key="2">
    <source>
        <dbReference type="PIRNR" id="PIRNR016661"/>
    </source>
</evidence>
<dbReference type="eggNOG" id="COG1268">
    <property type="taxonomic scope" value="Bacteria"/>
</dbReference>
<comment type="similarity">
    <text evidence="1 2">Belongs to the BioY family.</text>
</comment>
<feature type="transmembrane region" description="Helical" evidence="3">
    <location>
        <begin position="35"/>
        <end position="53"/>
    </location>
</feature>
<feature type="transmembrane region" description="Helical" evidence="3">
    <location>
        <begin position="150"/>
        <end position="175"/>
    </location>
</feature>
<dbReference type="RefSeq" id="WP_027889786.1">
    <property type="nucleotide sequence ID" value="NZ_CALXYH010000006.1"/>
</dbReference>
<evidence type="ECO:0000313" key="5">
    <source>
        <dbReference type="Proteomes" id="UP000215383"/>
    </source>
</evidence>
<dbReference type="InterPro" id="IPR003784">
    <property type="entry name" value="BioY"/>
</dbReference>
<dbReference type="AlphaFoldDB" id="A0A239TNE8"/>
<comment type="subcellular location">
    <subcellularLocation>
        <location evidence="2">Cell membrane</location>
        <topology evidence="2">Multi-pass membrane protein</topology>
    </subcellularLocation>
</comment>
<keyword evidence="3" id="KW-1133">Transmembrane helix</keyword>
<keyword evidence="5" id="KW-1185">Reference proteome</keyword>
<gene>
    <name evidence="4" type="primary">bioY</name>
    <name evidence="4" type="ORF">SAMEA4364220_01094</name>
</gene>
<dbReference type="PANTHER" id="PTHR34295">
    <property type="entry name" value="BIOTIN TRANSPORTER BIOY"/>
    <property type="match status" value="1"/>
</dbReference>
<dbReference type="PIRSF" id="PIRSF016661">
    <property type="entry name" value="BioY"/>
    <property type="match status" value="1"/>
</dbReference>
<feature type="transmembrane region" description="Helical" evidence="3">
    <location>
        <begin position="58"/>
        <end position="76"/>
    </location>
</feature>
<evidence type="ECO:0000256" key="1">
    <source>
        <dbReference type="ARBA" id="ARBA00010692"/>
    </source>
</evidence>
<sequence>MYAEKKLLSTKNMILSALFVALIAIGAFIKIPVPICPFTLQLLFTTLAGLLLGARLGFISVCVYIVIGLIGVPIFTQGGGPAYVLQPTFGYLIGFAVGSYVVGLLTERFVRLTLTNLIIGNFINLFIVYLFGMIYVYLINTFYLNTPIGIWPLFLYCFILAVPGDIVLCIIAAILGKKLIPIVKK</sequence>
<keyword evidence="2" id="KW-1003">Cell membrane</keyword>
<evidence type="ECO:0000256" key="3">
    <source>
        <dbReference type="SAM" id="Phobius"/>
    </source>
</evidence>
<organism evidence="4 5">
    <name type="scientific">Megamonas hypermegale</name>
    <dbReference type="NCBI Taxonomy" id="158847"/>
    <lineage>
        <taxon>Bacteria</taxon>
        <taxon>Bacillati</taxon>
        <taxon>Bacillota</taxon>
        <taxon>Negativicutes</taxon>
        <taxon>Selenomonadales</taxon>
        <taxon>Selenomonadaceae</taxon>
        <taxon>Megamonas</taxon>
    </lineage>
</organism>